<feature type="compositionally biased region" description="Basic and acidic residues" evidence="1">
    <location>
        <begin position="116"/>
        <end position="126"/>
    </location>
</feature>
<dbReference type="Proteomes" id="UP000037923">
    <property type="component" value="Unassembled WGS sequence"/>
</dbReference>
<keyword evidence="3" id="KW-1185">Reference proteome</keyword>
<feature type="compositionally biased region" description="Low complexity" evidence="1">
    <location>
        <begin position="628"/>
        <end position="642"/>
    </location>
</feature>
<feature type="compositionally biased region" description="Low complexity" evidence="1">
    <location>
        <begin position="847"/>
        <end position="873"/>
    </location>
</feature>
<protein>
    <submittedName>
        <fullName evidence="2">Uncharacterized protein</fullName>
    </submittedName>
</protein>
<feature type="compositionally biased region" description="Polar residues" evidence="1">
    <location>
        <begin position="570"/>
        <end position="590"/>
    </location>
</feature>
<feature type="region of interest" description="Disordered" evidence="1">
    <location>
        <begin position="159"/>
        <end position="202"/>
    </location>
</feature>
<feature type="compositionally biased region" description="Basic and acidic residues" evidence="1">
    <location>
        <begin position="173"/>
        <end position="186"/>
    </location>
</feature>
<feature type="compositionally biased region" description="Polar residues" evidence="1">
    <location>
        <begin position="454"/>
        <end position="464"/>
    </location>
</feature>
<dbReference type="AlphaFoldDB" id="A0A0N0DS20"/>
<dbReference type="OrthoDB" id="265495at2759"/>
<feature type="compositionally biased region" description="Low complexity" evidence="1">
    <location>
        <begin position="159"/>
        <end position="168"/>
    </location>
</feature>
<organism evidence="2 3">
    <name type="scientific">Leptomonas pyrrhocoris</name>
    <name type="common">Firebug parasite</name>
    <dbReference type="NCBI Taxonomy" id="157538"/>
    <lineage>
        <taxon>Eukaryota</taxon>
        <taxon>Discoba</taxon>
        <taxon>Euglenozoa</taxon>
        <taxon>Kinetoplastea</taxon>
        <taxon>Metakinetoplastina</taxon>
        <taxon>Trypanosomatida</taxon>
        <taxon>Trypanosomatidae</taxon>
        <taxon>Leishmaniinae</taxon>
        <taxon>Leptomonas</taxon>
    </lineage>
</organism>
<feature type="compositionally biased region" description="Polar residues" evidence="1">
    <location>
        <begin position="127"/>
        <end position="137"/>
    </location>
</feature>
<feature type="compositionally biased region" description="Pro residues" evidence="1">
    <location>
        <begin position="526"/>
        <end position="535"/>
    </location>
</feature>
<evidence type="ECO:0000313" key="2">
    <source>
        <dbReference type="EMBL" id="KPA75284.1"/>
    </source>
</evidence>
<feature type="compositionally biased region" description="Polar residues" evidence="1">
    <location>
        <begin position="414"/>
        <end position="440"/>
    </location>
</feature>
<dbReference type="GeneID" id="26908869"/>
<reference evidence="2 3" key="1">
    <citation type="submission" date="2015-07" db="EMBL/GenBank/DDBJ databases">
        <title>High-quality genome of monoxenous trypanosomatid Leptomonas pyrrhocoris.</title>
        <authorList>
            <person name="Flegontov P."/>
            <person name="Butenko A."/>
            <person name="Firsov S."/>
            <person name="Vlcek C."/>
            <person name="Logacheva M.D."/>
            <person name="Field M."/>
            <person name="Filatov D."/>
            <person name="Flegontova O."/>
            <person name="Gerasimov E."/>
            <person name="Jackson A.P."/>
            <person name="Kelly S."/>
            <person name="Opperdoes F."/>
            <person name="O'Reilly A."/>
            <person name="Votypka J."/>
            <person name="Yurchenko V."/>
            <person name="Lukes J."/>
        </authorList>
    </citation>
    <scope>NUCLEOTIDE SEQUENCE [LARGE SCALE GENOMIC DNA]</scope>
    <source>
        <strain evidence="2">H10</strain>
    </source>
</reference>
<dbReference type="VEuPathDB" id="TriTrypDB:LpyrH10_25_0830"/>
<name>A0A0N0DS20_LEPPY</name>
<feature type="region of interest" description="Disordered" evidence="1">
    <location>
        <begin position="89"/>
        <end position="140"/>
    </location>
</feature>
<feature type="region of interest" description="Disordered" evidence="1">
    <location>
        <begin position="822"/>
        <end position="886"/>
    </location>
</feature>
<feature type="compositionally biased region" description="Basic and acidic residues" evidence="1">
    <location>
        <begin position="822"/>
        <end position="834"/>
    </location>
</feature>
<accession>A0A0N0DS20</accession>
<feature type="compositionally biased region" description="Low complexity" evidence="1">
    <location>
        <begin position="192"/>
        <end position="202"/>
    </location>
</feature>
<dbReference type="EMBL" id="LGTL01000025">
    <property type="protein sequence ID" value="KPA75284.1"/>
    <property type="molecule type" value="Genomic_DNA"/>
</dbReference>
<evidence type="ECO:0000313" key="3">
    <source>
        <dbReference type="Proteomes" id="UP000037923"/>
    </source>
</evidence>
<feature type="compositionally biased region" description="Low complexity" evidence="1">
    <location>
        <begin position="39"/>
        <end position="51"/>
    </location>
</feature>
<comment type="caution">
    <text evidence="2">The sequence shown here is derived from an EMBL/GenBank/DDBJ whole genome shotgun (WGS) entry which is preliminary data.</text>
</comment>
<feature type="region of interest" description="Disordered" evidence="1">
    <location>
        <begin position="39"/>
        <end position="61"/>
    </location>
</feature>
<dbReference type="OMA" id="RYGQANN"/>
<gene>
    <name evidence="2" type="ORF">ABB37_08585</name>
</gene>
<sequence>MMSDPITPSYSATGHMYEYGEYDGLVDLDALHGAATNATATTTTSTTTQGVSSGGVGGGTAAASPTPNLSCLMGSSDVAGDCSNSTALQGHNTLHASSGEQGATPSPHGRSPAWRQPRDSGTRDSGHGSSAFASRSNGGYPITSDESDVALSAATATAATAAAAPGSRRTSRRRVDSAKGQRDSSPNRHYMNNSNSGTTTAATTSNAADDVVHLPVILPSQQRRPTESLLQPRVRVSPLTQEANPTVPTATTTATANVTVATTSANARSASTVSPLAQNKRSVGAKTVMSANNLAAMQRHGNGNERVYTSPLSTGTSINKAAPFLAPPLSPLHARTTPSHPGNAPTSIGATGGAATTAVTTRPLTDSSVKREESLDVAQSAAAHTVVVDLESPTTRSNGWVREEARRIDRNSHEMTTGFSQERLWQSSAPSNTVTTSPASGRSGAEGGDAGTEKASTLPASTTPRAPVWSNDYEVGRTDLVGLATTTTITTTTDFGAMPRVVAPPLLQRPIKTLSDSSGKRVAPLRPQPAVPSTPPVGTTTSLVESVISPLRAMAPQRTGRPSEAEKQQEQQQHSTAAPPTNTLVTSDNNHNYRKPDAARANLVEGNGHRARSGSSNPSAQHDTLRGSSCSSSAAASTPHTASAVAHRRIMMQAVDTHVSAPAELVGNCKAASSAAQTKLPYTDDDRAALEAWAAFPALDVTIRGQAPTATQLRRERDLAAARPFAAQQLYLPVKGQAPQESAGEPFEMNYDVHNVVVQLRPRNRPLMLAYPPRLPFELDMRPRLRRQRTLRSFYGKLFPHVGDTWFRNALNDARHISSPDIESMEKREEEEFIRNGGDPAQRRNRYGQANNHNANNNNNGQEQSPPQQQQQQRPPPYAGGVAPSIDEINLNAIKMEQPAV</sequence>
<proteinExistence type="predicted"/>
<dbReference type="RefSeq" id="XP_015653723.1">
    <property type="nucleotide sequence ID" value="XM_015807641.1"/>
</dbReference>
<feature type="compositionally biased region" description="Polar residues" evidence="1">
    <location>
        <begin position="89"/>
        <end position="104"/>
    </location>
</feature>
<feature type="region of interest" description="Disordered" evidence="1">
    <location>
        <begin position="513"/>
        <end position="541"/>
    </location>
</feature>
<feature type="region of interest" description="Disordered" evidence="1">
    <location>
        <begin position="408"/>
        <end position="471"/>
    </location>
</feature>
<feature type="region of interest" description="Disordered" evidence="1">
    <location>
        <begin position="606"/>
        <end position="642"/>
    </location>
</feature>
<feature type="region of interest" description="Disordered" evidence="1">
    <location>
        <begin position="554"/>
        <end position="594"/>
    </location>
</feature>
<feature type="compositionally biased region" description="Polar residues" evidence="1">
    <location>
        <begin position="613"/>
        <end position="622"/>
    </location>
</feature>
<evidence type="ECO:0000256" key="1">
    <source>
        <dbReference type="SAM" id="MobiDB-lite"/>
    </source>
</evidence>